<dbReference type="EMBL" id="PCRM01000016">
    <property type="protein sequence ID" value="PIP21810.1"/>
    <property type="molecule type" value="Genomic_DNA"/>
</dbReference>
<feature type="signal peptide" evidence="1">
    <location>
        <begin position="1"/>
        <end position="26"/>
    </location>
</feature>
<dbReference type="AlphaFoldDB" id="A0A2G9YRE8"/>
<evidence type="ECO:0000313" key="3">
    <source>
        <dbReference type="Proteomes" id="UP000231567"/>
    </source>
</evidence>
<gene>
    <name evidence="2" type="ORF">COX39_00965</name>
</gene>
<proteinExistence type="predicted"/>
<dbReference type="InterPro" id="IPR023346">
    <property type="entry name" value="Lysozyme-like_dom_sf"/>
</dbReference>
<protein>
    <recommendedName>
        <fullName evidence="4">Transglycosylase SLT domain-containing protein</fullName>
    </recommendedName>
</protein>
<keyword evidence="1" id="KW-0732">Signal</keyword>
<reference evidence="2 3" key="1">
    <citation type="submission" date="2017-09" db="EMBL/GenBank/DDBJ databases">
        <title>Depth-based differentiation of microbial function through sediment-hosted aquifers and enrichment of novel symbionts in the deep terrestrial subsurface.</title>
        <authorList>
            <person name="Probst A.J."/>
            <person name="Ladd B."/>
            <person name="Jarett J.K."/>
            <person name="Geller-Mcgrath D.E."/>
            <person name="Sieber C.M."/>
            <person name="Emerson J.B."/>
            <person name="Anantharaman K."/>
            <person name="Thomas B.C."/>
            <person name="Malmstrom R."/>
            <person name="Stieglmeier M."/>
            <person name="Klingl A."/>
            <person name="Woyke T."/>
            <person name="Ryan C.M."/>
            <person name="Banfield J.F."/>
        </authorList>
    </citation>
    <scope>NUCLEOTIDE SEQUENCE [LARGE SCALE GENOMIC DNA]</scope>
    <source>
        <strain evidence="2">CG23_combo_of_CG06-09_8_20_14_all_40_13</strain>
    </source>
</reference>
<sequence length="204" mass="22992">MKAWQKAVLALAVVLVCSLIPLKANEQQLTTDLKQAGAQSEMALLQAQNQQLKMEVDKWAWRGKIEYVGQIISSKQNMGWSQTRELARAFAKVSDEHQIPLMIGPAIACVESNFNQSAVGKHGEKSLMQIWPWKGRPIKDIEESPGYAIRWALENCFLPGFQSCQSPNLDDKILAGLRYYNNDSNAYAKKVFAVYQQFEQIAKS</sequence>
<feature type="chain" id="PRO_5013870172" description="Transglycosylase SLT domain-containing protein" evidence="1">
    <location>
        <begin position="27"/>
        <end position="204"/>
    </location>
</feature>
<evidence type="ECO:0000313" key="2">
    <source>
        <dbReference type="EMBL" id="PIP21810.1"/>
    </source>
</evidence>
<evidence type="ECO:0000256" key="1">
    <source>
        <dbReference type="SAM" id="SignalP"/>
    </source>
</evidence>
<comment type="caution">
    <text evidence="2">The sequence shown here is derived from an EMBL/GenBank/DDBJ whole genome shotgun (WGS) entry which is preliminary data.</text>
</comment>
<accession>A0A2G9YRE8</accession>
<evidence type="ECO:0008006" key="4">
    <source>
        <dbReference type="Google" id="ProtNLM"/>
    </source>
</evidence>
<organism evidence="2 3">
    <name type="scientific">Candidatus Nealsonbacteria bacterium CG23_combo_of_CG06-09_8_20_14_all_40_13</name>
    <dbReference type="NCBI Taxonomy" id="1974724"/>
    <lineage>
        <taxon>Bacteria</taxon>
        <taxon>Candidatus Nealsoniibacteriota</taxon>
    </lineage>
</organism>
<dbReference type="Gene3D" id="1.10.530.10">
    <property type="match status" value="1"/>
</dbReference>
<name>A0A2G9YRE8_9BACT</name>
<dbReference type="Proteomes" id="UP000231567">
    <property type="component" value="Unassembled WGS sequence"/>
</dbReference>
<dbReference type="SUPFAM" id="SSF53955">
    <property type="entry name" value="Lysozyme-like"/>
    <property type="match status" value="1"/>
</dbReference>